<reference evidence="2 3" key="1">
    <citation type="submission" date="2014-04" db="EMBL/GenBank/DDBJ databases">
        <authorList>
            <consortium name="DOE Joint Genome Institute"/>
            <person name="Kuo A."/>
            <person name="Tarkka M."/>
            <person name="Buscot F."/>
            <person name="Kohler A."/>
            <person name="Nagy L.G."/>
            <person name="Floudas D."/>
            <person name="Copeland A."/>
            <person name="Barry K.W."/>
            <person name="Cichocki N."/>
            <person name="Veneault-Fourrey C."/>
            <person name="LaButti K."/>
            <person name="Lindquist E.A."/>
            <person name="Lipzen A."/>
            <person name="Lundell T."/>
            <person name="Morin E."/>
            <person name="Murat C."/>
            <person name="Sun H."/>
            <person name="Tunlid A."/>
            <person name="Henrissat B."/>
            <person name="Grigoriev I.V."/>
            <person name="Hibbett D.S."/>
            <person name="Martin F."/>
            <person name="Nordberg H.P."/>
            <person name="Cantor M.N."/>
            <person name="Hua S.X."/>
        </authorList>
    </citation>
    <scope>NUCLEOTIDE SEQUENCE [LARGE SCALE GENOMIC DNA]</scope>
    <source>
        <strain evidence="2 3">F 1598</strain>
    </source>
</reference>
<accession>A0A0C3CAQ9</accession>
<dbReference type="Pfam" id="PF19373">
    <property type="entry name" value="DUF5948"/>
    <property type="match status" value="1"/>
</dbReference>
<evidence type="ECO:0000313" key="2">
    <source>
        <dbReference type="EMBL" id="KIM86777.1"/>
    </source>
</evidence>
<dbReference type="EMBL" id="KN832981">
    <property type="protein sequence ID" value="KIM86777.1"/>
    <property type="molecule type" value="Genomic_DNA"/>
</dbReference>
<dbReference type="InParanoid" id="A0A0C3CAQ9"/>
<proteinExistence type="predicted"/>
<evidence type="ECO:0008006" key="4">
    <source>
        <dbReference type="Google" id="ProtNLM"/>
    </source>
</evidence>
<evidence type="ECO:0000256" key="1">
    <source>
        <dbReference type="SAM" id="SignalP"/>
    </source>
</evidence>
<gene>
    <name evidence="2" type="ORF">PILCRDRAFT_816028</name>
</gene>
<sequence length="95" mass="10320">MRLALIVLMTSATSVLAVSNCKCQDALGQYNDATGLCCADQASKDPFNDLYYPGPSHQCDSALGEIDQGDFNSCCRTFWEQPGPHQIGGAFCWHI</sequence>
<dbReference type="Proteomes" id="UP000054166">
    <property type="component" value="Unassembled WGS sequence"/>
</dbReference>
<keyword evidence="3" id="KW-1185">Reference proteome</keyword>
<reference evidence="3" key="2">
    <citation type="submission" date="2015-01" db="EMBL/GenBank/DDBJ databases">
        <title>Evolutionary Origins and Diversification of the Mycorrhizal Mutualists.</title>
        <authorList>
            <consortium name="DOE Joint Genome Institute"/>
            <consortium name="Mycorrhizal Genomics Consortium"/>
            <person name="Kohler A."/>
            <person name="Kuo A."/>
            <person name="Nagy L.G."/>
            <person name="Floudas D."/>
            <person name="Copeland A."/>
            <person name="Barry K.W."/>
            <person name="Cichocki N."/>
            <person name="Veneault-Fourrey C."/>
            <person name="LaButti K."/>
            <person name="Lindquist E.A."/>
            <person name="Lipzen A."/>
            <person name="Lundell T."/>
            <person name="Morin E."/>
            <person name="Murat C."/>
            <person name="Riley R."/>
            <person name="Ohm R."/>
            <person name="Sun H."/>
            <person name="Tunlid A."/>
            <person name="Henrissat B."/>
            <person name="Grigoriev I.V."/>
            <person name="Hibbett D.S."/>
            <person name="Martin F."/>
        </authorList>
    </citation>
    <scope>NUCLEOTIDE SEQUENCE [LARGE SCALE GENOMIC DNA]</scope>
    <source>
        <strain evidence="3">F 1598</strain>
    </source>
</reference>
<keyword evidence="1" id="KW-0732">Signal</keyword>
<dbReference type="InterPro" id="IPR045992">
    <property type="entry name" value="DUF5948"/>
</dbReference>
<dbReference type="HOGENOM" id="CLU_168408_0_0_1"/>
<dbReference type="AlphaFoldDB" id="A0A0C3CAQ9"/>
<organism evidence="2 3">
    <name type="scientific">Piloderma croceum (strain F 1598)</name>
    <dbReference type="NCBI Taxonomy" id="765440"/>
    <lineage>
        <taxon>Eukaryota</taxon>
        <taxon>Fungi</taxon>
        <taxon>Dikarya</taxon>
        <taxon>Basidiomycota</taxon>
        <taxon>Agaricomycotina</taxon>
        <taxon>Agaricomycetes</taxon>
        <taxon>Agaricomycetidae</taxon>
        <taxon>Atheliales</taxon>
        <taxon>Atheliaceae</taxon>
        <taxon>Piloderma</taxon>
    </lineage>
</organism>
<evidence type="ECO:0000313" key="3">
    <source>
        <dbReference type="Proteomes" id="UP000054166"/>
    </source>
</evidence>
<dbReference type="OrthoDB" id="4932133at2759"/>
<feature type="chain" id="PRO_5002175985" description="Hydrophobin" evidence="1">
    <location>
        <begin position="18"/>
        <end position="95"/>
    </location>
</feature>
<name>A0A0C3CAQ9_PILCF</name>
<feature type="signal peptide" evidence="1">
    <location>
        <begin position="1"/>
        <end position="17"/>
    </location>
</feature>
<protein>
    <recommendedName>
        <fullName evidence="4">Hydrophobin</fullName>
    </recommendedName>
</protein>